<accession>A0AAD9X1Z2</accession>
<keyword evidence="4" id="KW-1185">Reference proteome</keyword>
<evidence type="ECO:0000256" key="1">
    <source>
        <dbReference type="SAM" id="Phobius"/>
    </source>
</evidence>
<dbReference type="InterPro" id="IPR012337">
    <property type="entry name" value="RNaseH-like_sf"/>
</dbReference>
<keyword evidence="1" id="KW-0472">Membrane</keyword>
<dbReference type="PANTHER" id="PTHR23272:SF184">
    <property type="entry name" value="OS03G0311250 PROTEIN"/>
    <property type="match status" value="1"/>
</dbReference>
<dbReference type="GO" id="GO:0003677">
    <property type="term" value="F:DNA binding"/>
    <property type="evidence" value="ECO:0007669"/>
    <property type="project" value="InterPro"/>
</dbReference>
<dbReference type="EMBL" id="JANJYI010000005">
    <property type="protein sequence ID" value="KAK2650745.1"/>
    <property type="molecule type" value="Genomic_DNA"/>
</dbReference>
<gene>
    <name evidence="3" type="ORF">Ddye_018234</name>
</gene>
<keyword evidence="1" id="KW-1133">Transmembrane helix</keyword>
<evidence type="ECO:0000259" key="2">
    <source>
        <dbReference type="Pfam" id="PF14372"/>
    </source>
</evidence>
<evidence type="ECO:0000313" key="3">
    <source>
        <dbReference type="EMBL" id="KAK2650745.1"/>
    </source>
</evidence>
<dbReference type="Pfam" id="PF14372">
    <property type="entry name" value="hAT-like_RNase-H"/>
    <property type="match status" value="1"/>
</dbReference>
<dbReference type="PANTHER" id="PTHR23272">
    <property type="entry name" value="BED FINGER-RELATED"/>
    <property type="match status" value="1"/>
</dbReference>
<sequence length="472" mass="54627">MEGCGANAKTAMRHIFAKVFMAQWTWIKRLTEYLCDDVNLVSRNTAKADVMRYIRGSQVRKQKFLDCGKQVFLDSKMGLKQDVPTRWNSTYLMLQSALYYRRAWFSLELSDNNFKHCHSSSEWEKVKKITIFLQYFYDLTCVFSGTKYPTSNLFFPKVFSTYMLLKQNKVSSDVFLQKMTTQMYNKYYKYSGEFSVVLAIALILDPRYKMTFIEFAYKKVYGINSPELENVRNKLLFLFNEYMSTSITLRHPLHYLVLMGAVAPILVFVRVMTSSLQILCWHDDSAFIDSEKIFSNNWYQSPWLTMAISSLYGMSYGGLGSLVRRWRFFFTSLYKRSYGGLGGNRDDDDDDDCLVQVMEIQSGLHKAFIEYIKKKLKHSLSLVVVWGLSGKALPVLVASLSPSMRCKDETSFTGLGDARTCLSFWQFSPLAMEEDMLLLVVHNCAQNIGQKVMQGVWWTRMSMADELPGNLT</sequence>
<dbReference type="InterPro" id="IPR025525">
    <property type="entry name" value="hAT-like_transposase_RNase-H"/>
</dbReference>
<proteinExistence type="predicted"/>
<organism evidence="3 4">
    <name type="scientific">Dipteronia dyeriana</name>
    <dbReference type="NCBI Taxonomy" id="168575"/>
    <lineage>
        <taxon>Eukaryota</taxon>
        <taxon>Viridiplantae</taxon>
        <taxon>Streptophyta</taxon>
        <taxon>Embryophyta</taxon>
        <taxon>Tracheophyta</taxon>
        <taxon>Spermatophyta</taxon>
        <taxon>Magnoliopsida</taxon>
        <taxon>eudicotyledons</taxon>
        <taxon>Gunneridae</taxon>
        <taxon>Pentapetalae</taxon>
        <taxon>rosids</taxon>
        <taxon>malvids</taxon>
        <taxon>Sapindales</taxon>
        <taxon>Sapindaceae</taxon>
        <taxon>Hippocastanoideae</taxon>
        <taxon>Acereae</taxon>
        <taxon>Dipteronia</taxon>
    </lineage>
</organism>
<feature type="domain" description="hAT-like transposase RNase-H fold" evidence="2">
    <location>
        <begin position="144"/>
        <end position="242"/>
    </location>
</feature>
<feature type="transmembrane region" description="Helical" evidence="1">
    <location>
        <begin position="303"/>
        <end position="323"/>
    </location>
</feature>
<comment type="caution">
    <text evidence="3">The sequence shown here is derived from an EMBL/GenBank/DDBJ whole genome shotgun (WGS) entry which is preliminary data.</text>
</comment>
<dbReference type="Proteomes" id="UP001280121">
    <property type="component" value="Unassembled WGS sequence"/>
</dbReference>
<evidence type="ECO:0000313" key="4">
    <source>
        <dbReference type="Proteomes" id="UP001280121"/>
    </source>
</evidence>
<keyword evidence="1" id="KW-0812">Transmembrane</keyword>
<name>A0AAD9X1Z2_9ROSI</name>
<protein>
    <recommendedName>
        <fullName evidence="2">hAT-like transposase RNase-H fold domain-containing protein</fullName>
    </recommendedName>
</protein>
<dbReference type="SUPFAM" id="SSF53098">
    <property type="entry name" value="Ribonuclease H-like"/>
    <property type="match status" value="1"/>
</dbReference>
<reference evidence="3" key="1">
    <citation type="journal article" date="2023" name="Plant J.">
        <title>Genome sequences and population genomics provide insights into the demographic history, inbreeding, and mutation load of two 'living fossil' tree species of Dipteronia.</title>
        <authorList>
            <person name="Feng Y."/>
            <person name="Comes H.P."/>
            <person name="Chen J."/>
            <person name="Zhu S."/>
            <person name="Lu R."/>
            <person name="Zhang X."/>
            <person name="Li P."/>
            <person name="Qiu J."/>
            <person name="Olsen K.M."/>
            <person name="Qiu Y."/>
        </authorList>
    </citation>
    <scope>NUCLEOTIDE SEQUENCE</scope>
    <source>
        <strain evidence="3">KIB01</strain>
    </source>
</reference>
<feature type="transmembrane region" description="Helical" evidence="1">
    <location>
        <begin position="253"/>
        <end position="272"/>
    </location>
</feature>
<dbReference type="AlphaFoldDB" id="A0AAD9X1Z2"/>